<accession>M2M8T3</accession>
<keyword evidence="4" id="KW-1185">Reference proteome</keyword>
<dbReference type="EMBL" id="KB445561">
    <property type="protein sequence ID" value="EMC92816.1"/>
    <property type="molecule type" value="Genomic_DNA"/>
</dbReference>
<feature type="compositionally biased region" description="Polar residues" evidence="2">
    <location>
        <begin position="253"/>
        <end position="276"/>
    </location>
</feature>
<proteinExistence type="predicted"/>
<dbReference type="OrthoDB" id="4507572at2759"/>
<evidence type="ECO:0000313" key="3">
    <source>
        <dbReference type="EMBL" id="EMC92816.1"/>
    </source>
</evidence>
<protein>
    <submittedName>
        <fullName evidence="3">Uncharacterized protein</fullName>
    </submittedName>
</protein>
<feature type="compositionally biased region" description="Low complexity" evidence="2">
    <location>
        <begin position="203"/>
        <end position="219"/>
    </location>
</feature>
<evidence type="ECO:0000256" key="1">
    <source>
        <dbReference type="SAM" id="Coils"/>
    </source>
</evidence>
<evidence type="ECO:0000313" key="4">
    <source>
        <dbReference type="Proteomes" id="UP000011761"/>
    </source>
</evidence>
<feature type="region of interest" description="Disordered" evidence="2">
    <location>
        <begin position="186"/>
        <end position="327"/>
    </location>
</feature>
<dbReference type="eggNOG" id="ENOG502SU6X">
    <property type="taxonomic scope" value="Eukaryota"/>
</dbReference>
<dbReference type="Proteomes" id="UP000011761">
    <property type="component" value="Unassembled WGS sequence"/>
</dbReference>
<gene>
    <name evidence="3" type="ORF">BAUCODRAFT_37728</name>
</gene>
<organism evidence="3 4">
    <name type="scientific">Baudoinia panamericana (strain UAMH 10762)</name>
    <name type="common">Angels' share fungus</name>
    <name type="synonym">Baudoinia compniacensis (strain UAMH 10762)</name>
    <dbReference type="NCBI Taxonomy" id="717646"/>
    <lineage>
        <taxon>Eukaryota</taxon>
        <taxon>Fungi</taxon>
        <taxon>Dikarya</taxon>
        <taxon>Ascomycota</taxon>
        <taxon>Pezizomycotina</taxon>
        <taxon>Dothideomycetes</taxon>
        <taxon>Dothideomycetidae</taxon>
        <taxon>Mycosphaerellales</taxon>
        <taxon>Teratosphaeriaceae</taxon>
        <taxon>Baudoinia</taxon>
    </lineage>
</organism>
<dbReference type="AlphaFoldDB" id="M2M8T3"/>
<evidence type="ECO:0000256" key="2">
    <source>
        <dbReference type="SAM" id="MobiDB-lite"/>
    </source>
</evidence>
<dbReference type="PANTHER" id="PTHR42023:SF1">
    <property type="entry name" value="BHLH DOMAIN-CONTAINING PROTEIN"/>
    <property type="match status" value="1"/>
</dbReference>
<reference evidence="3 4" key="1">
    <citation type="journal article" date="2012" name="PLoS Pathog.">
        <title>Diverse lifestyles and strategies of plant pathogenesis encoded in the genomes of eighteen Dothideomycetes fungi.</title>
        <authorList>
            <person name="Ohm R.A."/>
            <person name="Feau N."/>
            <person name="Henrissat B."/>
            <person name="Schoch C.L."/>
            <person name="Horwitz B.A."/>
            <person name="Barry K.W."/>
            <person name="Condon B.J."/>
            <person name="Copeland A.C."/>
            <person name="Dhillon B."/>
            <person name="Glaser F."/>
            <person name="Hesse C.N."/>
            <person name="Kosti I."/>
            <person name="LaButti K."/>
            <person name="Lindquist E.A."/>
            <person name="Lucas S."/>
            <person name="Salamov A.A."/>
            <person name="Bradshaw R.E."/>
            <person name="Ciuffetti L."/>
            <person name="Hamelin R.C."/>
            <person name="Kema G.H.J."/>
            <person name="Lawrence C."/>
            <person name="Scott J.A."/>
            <person name="Spatafora J.W."/>
            <person name="Turgeon B.G."/>
            <person name="de Wit P.J.G.M."/>
            <person name="Zhong S."/>
            <person name="Goodwin S.B."/>
            <person name="Grigoriev I.V."/>
        </authorList>
    </citation>
    <scope>NUCLEOTIDE SEQUENCE [LARGE SCALE GENOMIC DNA]</scope>
    <source>
        <strain evidence="3 4">UAMH 10762</strain>
    </source>
</reference>
<dbReference type="HOGENOM" id="CLU_487424_0_0_1"/>
<sequence>MATGADESSNTLPARPVYIKNKPASQTLRVGVPMARTYNVQRDPPWISSRLPDTPFVPSVYSDDSYLPAETDALYSSPLTAKSSHHPSHHAHPQQRVTDNGLYARQSRLPIFKQVRSILNKVPPIVTTEIARWDDFSGEQSETGKPAEATPSTFVQPNEHIYEVRRRFSDKKPSRVRDLSPVSILHDDEVRPPSPLRVRKGTHPPIHSPVSPISPVSPVDTRAPTLISGNERSQPEPRQATSMVKLIKRKPTPSMSTALSENVKPQRSPSVASNWTEPLGDNEEQQAKTQSHFSWTTVAPSEAPGRHSNATITTQNTKHDSAEPSLQQPLSRFSWSTVNTGMTSHIRPGSTPPSPLPPIPVKYAMVKEVPETYKPRGLPVQSILSRQRPIQRQEKEEWTPSPQNRSLGVGGTTPRSISPQSATATSARSAIHPALRKESPFARSPNIANTSTKRLPLPPELAQPAPDLSRLDSLLAQEKDIQHQRRNVQRCIAELEKVEKASPMDVTFAAVRDMKKKLEEHRRRLEEVMLEEREVGILISRARRKEGEEEGLWVRRVTS</sequence>
<dbReference type="RefSeq" id="XP_007679814.1">
    <property type="nucleotide sequence ID" value="XM_007681624.1"/>
</dbReference>
<name>M2M8T3_BAUPA</name>
<feature type="region of interest" description="Disordered" evidence="2">
    <location>
        <begin position="386"/>
        <end position="465"/>
    </location>
</feature>
<keyword evidence="1" id="KW-0175">Coiled coil</keyword>
<dbReference type="GeneID" id="19113322"/>
<dbReference type="OMA" id="HPDMPHI"/>
<feature type="compositionally biased region" description="Polar residues" evidence="2">
    <location>
        <begin position="413"/>
        <end position="428"/>
    </location>
</feature>
<feature type="compositionally biased region" description="Polar residues" evidence="2">
    <location>
        <begin position="287"/>
        <end position="299"/>
    </location>
</feature>
<dbReference type="PANTHER" id="PTHR42023">
    <property type="entry name" value="BHLH DOMAIN-CONTAINING PROTEIN"/>
    <property type="match status" value="1"/>
</dbReference>
<dbReference type="KEGG" id="bcom:BAUCODRAFT_37728"/>
<feature type="coiled-coil region" evidence="1">
    <location>
        <begin position="481"/>
        <end position="535"/>
    </location>
</feature>